<sequence length="165" mass="18935">MTAPDAPARISSDLLQEVRQLYEDYADTLDEQDIDRWPGYFTADALYQVISRENHDAGLTHATIHCDGLGMVQDRAIATRECMVHEPRFLRHFLHGLRVTAAADGAMRARCNFLVIECTSDDDPRVLLVGQYQDALQRTPEGLKFRERRCVYDNFRIYNSLVFPV</sequence>
<reference evidence="2" key="1">
    <citation type="submission" date="2021-01" db="EMBL/GenBank/DDBJ databases">
        <title>Ramlibacter sp. strain AW1 16S ribosomal RNA gene Genome sequencing and assembly.</title>
        <authorList>
            <person name="Kang M."/>
        </authorList>
    </citation>
    <scope>NUCLEOTIDE SEQUENCE</scope>
    <source>
        <strain evidence="2">AW1</strain>
    </source>
</reference>
<proteinExistence type="predicted"/>
<dbReference type="SUPFAM" id="SSF54427">
    <property type="entry name" value="NTF2-like"/>
    <property type="match status" value="1"/>
</dbReference>
<accession>A0A936ZRD7</accession>
<evidence type="ECO:0000259" key="1">
    <source>
        <dbReference type="Pfam" id="PF13577"/>
    </source>
</evidence>
<protein>
    <submittedName>
        <fullName evidence="2">Nuclear transport factor 2 family protein</fullName>
    </submittedName>
</protein>
<dbReference type="InterPro" id="IPR037401">
    <property type="entry name" value="SnoaL-like"/>
</dbReference>
<evidence type="ECO:0000313" key="3">
    <source>
        <dbReference type="Proteomes" id="UP000613011"/>
    </source>
</evidence>
<evidence type="ECO:0000313" key="2">
    <source>
        <dbReference type="EMBL" id="MBL0419279.1"/>
    </source>
</evidence>
<dbReference type="InterPro" id="IPR032710">
    <property type="entry name" value="NTF2-like_dom_sf"/>
</dbReference>
<dbReference type="EMBL" id="JAEQNA010000001">
    <property type="protein sequence ID" value="MBL0419279.1"/>
    <property type="molecule type" value="Genomic_DNA"/>
</dbReference>
<dbReference type="Proteomes" id="UP000613011">
    <property type="component" value="Unassembled WGS sequence"/>
</dbReference>
<comment type="caution">
    <text evidence="2">The sequence shown here is derived from an EMBL/GenBank/DDBJ whole genome shotgun (WGS) entry which is preliminary data.</text>
</comment>
<dbReference type="Pfam" id="PF13577">
    <property type="entry name" value="SnoaL_4"/>
    <property type="match status" value="1"/>
</dbReference>
<gene>
    <name evidence="2" type="ORF">JI739_02860</name>
</gene>
<keyword evidence="3" id="KW-1185">Reference proteome</keyword>
<dbReference type="RefSeq" id="WP_201682323.1">
    <property type="nucleotide sequence ID" value="NZ_JAEQNA010000001.1"/>
</dbReference>
<dbReference type="Gene3D" id="3.10.450.50">
    <property type="match status" value="1"/>
</dbReference>
<name>A0A936ZRD7_9BURK</name>
<dbReference type="AlphaFoldDB" id="A0A936ZRD7"/>
<feature type="domain" description="SnoaL-like" evidence="1">
    <location>
        <begin position="16"/>
        <end position="149"/>
    </location>
</feature>
<organism evidence="2 3">
    <name type="scientific">Ramlibacter aurantiacus</name>
    <dbReference type="NCBI Taxonomy" id="2801330"/>
    <lineage>
        <taxon>Bacteria</taxon>
        <taxon>Pseudomonadati</taxon>
        <taxon>Pseudomonadota</taxon>
        <taxon>Betaproteobacteria</taxon>
        <taxon>Burkholderiales</taxon>
        <taxon>Comamonadaceae</taxon>
        <taxon>Ramlibacter</taxon>
    </lineage>
</organism>